<reference evidence="8 9" key="1">
    <citation type="journal article" date="2007" name="Proc. Natl. Acad. Sci. U.S.A.">
        <title>Independent sorting-out of thousands of duplicated gene pairs in two yeast species descended from a whole-genome duplication.</title>
        <authorList>
            <person name="Scannell D.R."/>
            <person name="Frank A.C."/>
            <person name="Conant G.C."/>
            <person name="Byrne K.P."/>
            <person name="Woolfit M."/>
            <person name="Wolfe K.H."/>
        </authorList>
    </citation>
    <scope>NUCLEOTIDE SEQUENCE [LARGE SCALE GENOMIC DNA]</scope>
    <source>
        <strain evidence="9">ATCC 22028 / DSM 70294 / BCRC 21397 / CBS 2163 / NBRC 10782 / NRRL Y-8283 / UCD 57-17</strain>
    </source>
</reference>
<dbReference type="Pfam" id="PF01284">
    <property type="entry name" value="MARVEL"/>
    <property type="match status" value="1"/>
</dbReference>
<dbReference type="KEGG" id="vpo:Kpol_1041p14"/>
<dbReference type="InParanoid" id="A7TL81"/>
<protein>
    <recommendedName>
        <fullName evidence="7">MARVEL domain-containing protein</fullName>
    </recommendedName>
</protein>
<evidence type="ECO:0000313" key="8">
    <source>
        <dbReference type="EMBL" id="EDO16956.1"/>
    </source>
</evidence>
<evidence type="ECO:0000256" key="1">
    <source>
        <dbReference type="ARBA" id="ARBA00004141"/>
    </source>
</evidence>
<dbReference type="InterPro" id="IPR008253">
    <property type="entry name" value="Marvel"/>
</dbReference>
<dbReference type="PANTHER" id="PTHR37451">
    <property type="entry name" value="MARVEL DOMAIN"/>
    <property type="match status" value="1"/>
</dbReference>
<evidence type="ECO:0000313" key="9">
    <source>
        <dbReference type="Proteomes" id="UP000000267"/>
    </source>
</evidence>
<evidence type="ECO:0000256" key="3">
    <source>
        <dbReference type="ARBA" id="ARBA00022989"/>
    </source>
</evidence>
<dbReference type="RefSeq" id="XP_001644814.1">
    <property type="nucleotide sequence ID" value="XM_001644764.1"/>
</dbReference>
<feature type="transmembrane region" description="Helical" evidence="6">
    <location>
        <begin position="12"/>
        <end position="31"/>
    </location>
</feature>
<evidence type="ECO:0000256" key="4">
    <source>
        <dbReference type="ARBA" id="ARBA00023136"/>
    </source>
</evidence>
<dbReference type="EMBL" id="DS480413">
    <property type="protein sequence ID" value="EDO16956.1"/>
    <property type="molecule type" value="Genomic_DNA"/>
</dbReference>
<accession>A7TL81</accession>
<dbReference type="AlphaFoldDB" id="A7TL81"/>
<feature type="region of interest" description="Disordered" evidence="5">
    <location>
        <begin position="213"/>
        <end position="251"/>
    </location>
</feature>
<name>A7TL81_VANPO</name>
<evidence type="ECO:0000256" key="2">
    <source>
        <dbReference type="ARBA" id="ARBA00022692"/>
    </source>
</evidence>
<dbReference type="PANTHER" id="PTHR37451:SF1">
    <property type="entry name" value="MARVEL DOMAIN-CONTAINING PROTEIN"/>
    <property type="match status" value="1"/>
</dbReference>
<dbReference type="PhylomeDB" id="A7TL81"/>
<evidence type="ECO:0000256" key="5">
    <source>
        <dbReference type="SAM" id="MobiDB-lite"/>
    </source>
</evidence>
<dbReference type="HOGENOM" id="CLU_061420_1_0_1"/>
<dbReference type="OrthoDB" id="4065952at2759"/>
<evidence type="ECO:0000256" key="6">
    <source>
        <dbReference type="SAM" id="Phobius"/>
    </source>
</evidence>
<organism evidence="9">
    <name type="scientific">Vanderwaltozyma polyspora (strain ATCC 22028 / DSM 70294 / BCRC 21397 / CBS 2163 / NBRC 10782 / NRRL Y-8283 / UCD 57-17)</name>
    <name type="common">Kluyveromyces polysporus</name>
    <dbReference type="NCBI Taxonomy" id="436907"/>
    <lineage>
        <taxon>Eukaryota</taxon>
        <taxon>Fungi</taxon>
        <taxon>Dikarya</taxon>
        <taxon>Ascomycota</taxon>
        <taxon>Saccharomycotina</taxon>
        <taxon>Saccharomycetes</taxon>
        <taxon>Saccharomycetales</taxon>
        <taxon>Saccharomycetaceae</taxon>
        <taxon>Vanderwaltozyma</taxon>
    </lineage>
</organism>
<keyword evidence="2 6" id="KW-0812">Transmembrane</keyword>
<feature type="domain" description="MARVEL" evidence="7">
    <location>
        <begin position="9"/>
        <end position="167"/>
    </location>
</feature>
<gene>
    <name evidence="8" type="ORF">Kpol_1041p14</name>
</gene>
<dbReference type="FunCoup" id="A7TL81">
    <property type="interactions" value="29"/>
</dbReference>
<keyword evidence="9" id="KW-1185">Reference proteome</keyword>
<feature type="compositionally biased region" description="Polar residues" evidence="5">
    <location>
        <begin position="226"/>
        <end position="239"/>
    </location>
</feature>
<keyword evidence="3 6" id="KW-1133">Transmembrane helix</keyword>
<dbReference type="OMA" id="HRACNTS"/>
<feature type="transmembrane region" description="Helical" evidence="6">
    <location>
        <begin position="43"/>
        <end position="66"/>
    </location>
</feature>
<comment type="subcellular location">
    <subcellularLocation>
        <location evidence="1">Membrane</location>
        <topology evidence="1">Multi-pass membrane protein</topology>
    </subcellularLocation>
</comment>
<dbReference type="GO" id="GO:0016020">
    <property type="term" value="C:membrane"/>
    <property type="evidence" value="ECO:0007669"/>
    <property type="project" value="UniProtKB-SubCell"/>
</dbReference>
<feature type="transmembrane region" description="Helical" evidence="6">
    <location>
        <begin position="72"/>
        <end position="96"/>
    </location>
</feature>
<dbReference type="GeneID" id="5545141"/>
<proteinExistence type="predicted"/>
<sequence>MAMSKSILPFSIIRFFQFASATLVMSLIAFATRDFHHHSNPKINLGLSVGVISEFYMLCVMIGTLLFPSLVFAGLLFISEAIVMCLYISGFITVAYQVGKHHCRDRVTDTYNPKYGSLADFNEYGGRYNEFTNKYTDKSFGRACNSLKAATAFAGLNTVLFMVTCTLVGINVMRPITNKYGMSGLFKTGSSMGTKLQRFTGLTLSEPVGDSYGYSGSGMQDAEQGNAYSTADSSNNNYQEKPAGTEGNTTA</sequence>
<dbReference type="Proteomes" id="UP000000267">
    <property type="component" value="Unassembled WGS sequence"/>
</dbReference>
<keyword evidence="4 6" id="KW-0472">Membrane</keyword>
<dbReference type="eggNOG" id="ENOG502RZI4">
    <property type="taxonomic scope" value="Eukaryota"/>
</dbReference>
<dbReference type="STRING" id="436907.A7TL81"/>
<evidence type="ECO:0000259" key="7">
    <source>
        <dbReference type="Pfam" id="PF01284"/>
    </source>
</evidence>